<dbReference type="OrthoDB" id="27237at2759"/>
<dbReference type="Pfam" id="PF07093">
    <property type="entry name" value="SGT1"/>
    <property type="match status" value="1"/>
</dbReference>
<protein>
    <submittedName>
        <fullName evidence="2">Uncharacterized protein</fullName>
    </submittedName>
</protein>
<feature type="compositionally biased region" description="Basic and acidic residues" evidence="1">
    <location>
        <begin position="751"/>
        <end position="760"/>
    </location>
</feature>
<evidence type="ECO:0000313" key="2">
    <source>
        <dbReference type="EMBL" id="WWD22408.1"/>
    </source>
</evidence>
<feature type="compositionally biased region" description="Basic and acidic residues" evidence="1">
    <location>
        <begin position="532"/>
        <end position="545"/>
    </location>
</feature>
<dbReference type="PANTHER" id="PTHR13060">
    <property type="entry name" value="SGT1 PROTEIN HSGT1 SUPPRESSOR OF GCR2"/>
    <property type="match status" value="1"/>
</dbReference>
<dbReference type="RefSeq" id="XP_031863593.1">
    <property type="nucleotide sequence ID" value="XM_032002036.1"/>
</dbReference>
<feature type="region of interest" description="Disordered" evidence="1">
    <location>
        <begin position="502"/>
        <end position="707"/>
    </location>
</feature>
<dbReference type="AlphaFoldDB" id="A0A5M6CB56"/>
<dbReference type="GeneID" id="43586146"/>
<dbReference type="GO" id="GO:0005634">
    <property type="term" value="C:nucleus"/>
    <property type="evidence" value="ECO:0007669"/>
    <property type="project" value="TreeGrafter"/>
</dbReference>
<dbReference type="PANTHER" id="PTHR13060:SF0">
    <property type="entry name" value="PROTEIN ECDYSONELESS HOMOLOG"/>
    <property type="match status" value="1"/>
</dbReference>
<organism evidence="2 3">
    <name type="scientific">Kwoniella shandongensis</name>
    <dbReference type="NCBI Taxonomy" id="1734106"/>
    <lineage>
        <taxon>Eukaryota</taxon>
        <taxon>Fungi</taxon>
        <taxon>Dikarya</taxon>
        <taxon>Basidiomycota</taxon>
        <taxon>Agaricomycotina</taxon>
        <taxon>Tremellomycetes</taxon>
        <taxon>Tremellales</taxon>
        <taxon>Cryptococcaceae</taxon>
        <taxon>Kwoniella</taxon>
    </lineage>
</organism>
<feature type="compositionally biased region" description="Basic and acidic residues" evidence="1">
    <location>
        <begin position="638"/>
        <end position="652"/>
    </location>
</feature>
<keyword evidence="3" id="KW-1185">Reference proteome</keyword>
<feature type="region of interest" description="Disordered" evidence="1">
    <location>
        <begin position="874"/>
        <end position="897"/>
    </location>
</feature>
<feature type="region of interest" description="Disordered" evidence="1">
    <location>
        <begin position="745"/>
        <end position="862"/>
    </location>
</feature>
<evidence type="ECO:0000256" key="1">
    <source>
        <dbReference type="SAM" id="MobiDB-lite"/>
    </source>
</evidence>
<feature type="compositionally biased region" description="Acidic residues" evidence="1">
    <location>
        <begin position="610"/>
        <end position="620"/>
    </location>
</feature>
<reference evidence="2" key="1">
    <citation type="submission" date="2017-08" db="EMBL/GenBank/DDBJ databases">
        <authorList>
            <person name="Cuomo C."/>
            <person name="Billmyre B."/>
            <person name="Heitman J."/>
        </authorList>
    </citation>
    <scope>NUCLEOTIDE SEQUENCE</scope>
    <source>
        <strain evidence="2">CBS 12478</strain>
    </source>
</reference>
<feature type="compositionally biased region" description="Acidic residues" evidence="1">
    <location>
        <begin position="513"/>
        <end position="531"/>
    </location>
</feature>
<feature type="compositionally biased region" description="Basic and acidic residues" evidence="1">
    <location>
        <begin position="557"/>
        <end position="588"/>
    </location>
</feature>
<feature type="compositionally biased region" description="Acidic residues" evidence="1">
    <location>
        <begin position="877"/>
        <end position="890"/>
    </location>
</feature>
<proteinExistence type="predicted"/>
<reference evidence="2" key="2">
    <citation type="submission" date="2024-01" db="EMBL/GenBank/DDBJ databases">
        <title>Comparative genomics of Cryptococcus and Kwoniella reveals pathogenesis evolution and contrasting modes of karyotype evolution via chromosome fusion or intercentromeric recombination.</title>
        <authorList>
            <person name="Coelho M.A."/>
            <person name="David-Palma M."/>
            <person name="Shea T."/>
            <person name="Bowers K."/>
            <person name="McGinley-Smith S."/>
            <person name="Mohammad A.W."/>
            <person name="Gnirke A."/>
            <person name="Yurkov A.M."/>
            <person name="Nowrousian M."/>
            <person name="Sun S."/>
            <person name="Cuomo C.A."/>
            <person name="Heitman J."/>
        </authorList>
    </citation>
    <scope>NUCLEOTIDE SEQUENCE</scope>
    <source>
        <strain evidence="2">CBS 12478</strain>
    </source>
</reference>
<name>A0A5M6CB56_9TREE</name>
<sequence>MSNSFPSLTNGASPFPLPTISEDTLDYTIHLPPSLDPAATALLITQYVESLLLQPWLWNKDSWELKVVEDTPVTSAGSSSGSSTNGGKLEGRMRVGDAVDDEWLVVWLLREVSRKWPELVISVRDTDGQFLLIEAANDLPAWVSPENAENRLWLHSAHLHLLPLSVRSSSASRPKQLPDDDNDYRQYDPEAWLNEVDAVRAVRTGKYGAEEKMERAVWNRIACYPEGLKTHQHRTKAYLPVSVAKALAKSPELVQKAVEGFYVRDPAQLRAASRMTHFPPSPSVLTPITLTRAAYAQLQGQVFHPPRIFGPEWHVRDTPGSEGERRWRDLGVKIATGFEIMYREGGKKSRSGESGGVAESLKDDAEYRKFLDNLKTAGWFGEELEGSQRWKEREEEARKGYQGVKSSDTASQRPSFAFLVDCAVQSASDLPADSLSVDPSAEEDSESWLEVSPDELDGMMMRASGRAPAETQTTDGKVELGEEHGQALQDLAKKVEEFVGGQGDIEGARFVDELSDDDMDEDISDDDSDDEATTKETLEAEKETRLQNLVPGLSADDWGRRMQPESEMKVAPETKPDTKKETKVKLEDLIPSQMRPPRFAKQEFDGAVSDSDDESDDEADLPPAGTIGRQIAQMKWGDGADRSAKIEEMDQDKNDDDEDEEAEDRARRKKLVLGDDIDDEIERRVWGKDNEDEEPQVAEGEDEGMDVDMDDEQEEFLKFSREALGITDEMWEGILGDRRARGAFVPSASKPKADSGDKIPSKLRPKTNTTTEKKVQFSAPTAAPQVVVEDGPNTALDSFETVMRAMEEELAKTKPSTTSNAKSTSTGKGQKAKPKSKPSMANPLPSIPTEADLDEMDEDDLIAMDRELRAALKGAGVEDDDLDGDEDVEEAKELEGEDRREYEMMRDFLESYKSQGGGSGVVGNLFGRLGEGKGK</sequence>
<accession>A0A5M6CB56</accession>
<dbReference type="InterPro" id="IPR010770">
    <property type="entry name" value="Ecd"/>
</dbReference>
<evidence type="ECO:0000313" key="3">
    <source>
        <dbReference type="Proteomes" id="UP000322225"/>
    </source>
</evidence>
<feature type="compositionally biased region" description="Polar residues" evidence="1">
    <location>
        <begin position="814"/>
        <end position="828"/>
    </location>
</feature>
<gene>
    <name evidence="2" type="ORF">CI109_106899</name>
</gene>
<dbReference type="EMBL" id="CP144063">
    <property type="protein sequence ID" value="WWD22408.1"/>
    <property type="molecule type" value="Genomic_DNA"/>
</dbReference>
<dbReference type="KEGG" id="ksn:43586146"/>
<feature type="compositionally biased region" description="Acidic residues" evidence="1">
    <location>
        <begin position="690"/>
        <end position="707"/>
    </location>
</feature>
<dbReference type="Proteomes" id="UP000322225">
    <property type="component" value="Chromosome 13"/>
</dbReference>
<feature type="compositionally biased region" description="Acidic residues" evidence="1">
    <location>
        <begin position="653"/>
        <end position="663"/>
    </location>
</feature>
<feature type="compositionally biased region" description="Acidic residues" evidence="1">
    <location>
        <begin position="851"/>
        <end position="862"/>
    </location>
</feature>